<evidence type="ECO:0000313" key="3">
    <source>
        <dbReference type="Proteomes" id="UP000299102"/>
    </source>
</evidence>
<gene>
    <name evidence="2" type="ORF">EVAR_28328_1</name>
</gene>
<protein>
    <submittedName>
        <fullName evidence="2">Uncharacterized protein</fullName>
    </submittedName>
</protein>
<feature type="region of interest" description="Disordered" evidence="1">
    <location>
        <begin position="65"/>
        <end position="85"/>
    </location>
</feature>
<evidence type="ECO:0000313" key="2">
    <source>
        <dbReference type="EMBL" id="GBP35129.1"/>
    </source>
</evidence>
<comment type="caution">
    <text evidence="2">The sequence shown here is derived from an EMBL/GenBank/DDBJ whole genome shotgun (WGS) entry which is preliminary data.</text>
</comment>
<organism evidence="2 3">
    <name type="scientific">Eumeta variegata</name>
    <name type="common">Bagworm moth</name>
    <name type="synonym">Eumeta japonica</name>
    <dbReference type="NCBI Taxonomy" id="151549"/>
    <lineage>
        <taxon>Eukaryota</taxon>
        <taxon>Metazoa</taxon>
        <taxon>Ecdysozoa</taxon>
        <taxon>Arthropoda</taxon>
        <taxon>Hexapoda</taxon>
        <taxon>Insecta</taxon>
        <taxon>Pterygota</taxon>
        <taxon>Neoptera</taxon>
        <taxon>Endopterygota</taxon>
        <taxon>Lepidoptera</taxon>
        <taxon>Glossata</taxon>
        <taxon>Ditrysia</taxon>
        <taxon>Tineoidea</taxon>
        <taxon>Psychidae</taxon>
        <taxon>Oiketicinae</taxon>
        <taxon>Eumeta</taxon>
    </lineage>
</organism>
<dbReference type="AlphaFoldDB" id="A0A4C1V8V8"/>
<evidence type="ECO:0000256" key="1">
    <source>
        <dbReference type="SAM" id="MobiDB-lite"/>
    </source>
</evidence>
<keyword evidence="3" id="KW-1185">Reference proteome</keyword>
<reference evidence="2 3" key="1">
    <citation type="journal article" date="2019" name="Commun. Biol.">
        <title>The bagworm genome reveals a unique fibroin gene that provides high tensile strength.</title>
        <authorList>
            <person name="Kono N."/>
            <person name="Nakamura H."/>
            <person name="Ohtoshi R."/>
            <person name="Tomita M."/>
            <person name="Numata K."/>
            <person name="Arakawa K."/>
        </authorList>
    </citation>
    <scope>NUCLEOTIDE SEQUENCE [LARGE SCALE GENOMIC DNA]</scope>
</reference>
<dbReference type="EMBL" id="BGZK01000299">
    <property type="protein sequence ID" value="GBP35129.1"/>
    <property type="molecule type" value="Genomic_DNA"/>
</dbReference>
<accession>A0A4C1V8V8</accession>
<name>A0A4C1V8V8_EUMVA</name>
<sequence>MPRQRRACERSVAFGRQTGSGYEFRVVLSKRILKNSNGHRSRRDRGLIKTRKLYHAACMRVKSATTPAGRPPLRPVGEVVGRDVV</sequence>
<proteinExistence type="predicted"/>
<dbReference type="Proteomes" id="UP000299102">
    <property type="component" value="Unassembled WGS sequence"/>
</dbReference>